<dbReference type="RefSeq" id="WP_148072383.1">
    <property type="nucleotide sequence ID" value="NZ_CP042913.1"/>
</dbReference>
<dbReference type="SUPFAM" id="SSF51126">
    <property type="entry name" value="Pectin lyase-like"/>
    <property type="match status" value="8"/>
</dbReference>
<feature type="chain" id="PRO_5022955634" evidence="2">
    <location>
        <begin position="31"/>
        <end position="2689"/>
    </location>
</feature>
<gene>
    <name evidence="3" type="ORF">Pr1d_09070</name>
</gene>
<evidence type="ECO:0000313" key="4">
    <source>
        <dbReference type="Proteomes" id="UP000323917"/>
    </source>
</evidence>
<dbReference type="Pfam" id="PF12951">
    <property type="entry name" value="PATR"/>
    <property type="match status" value="22"/>
</dbReference>
<evidence type="ECO:0000256" key="1">
    <source>
        <dbReference type="ARBA" id="ARBA00022729"/>
    </source>
</evidence>
<dbReference type="NCBIfam" id="TIGR02601">
    <property type="entry name" value="autotrns_rpt"/>
    <property type="match status" value="20"/>
</dbReference>
<keyword evidence="1 2" id="KW-0732">Signal</keyword>
<keyword evidence="4" id="KW-1185">Reference proteome</keyword>
<dbReference type="Gene3D" id="2.160.20.20">
    <property type="match status" value="5"/>
</dbReference>
<evidence type="ECO:0000313" key="3">
    <source>
        <dbReference type="EMBL" id="QEG33643.1"/>
    </source>
</evidence>
<dbReference type="Proteomes" id="UP000323917">
    <property type="component" value="Chromosome"/>
</dbReference>
<evidence type="ECO:0000256" key="2">
    <source>
        <dbReference type="SAM" id="SignalP"/>
    </source>
</evidence>
<dbReference type="EMBL" id="CP042913">
    <property type="protein sequence ID" value="QEG33643.1"/>
    <property type="molecule type" value="Genomic_DNA"/>
</dbReference>
<dbReference type="PANTHER" id="PTHR35037:SF3">
    <property type="entry name" value="C-TERMINAL REGION OF AIDA-LIKE PROTEIN"/>
    <property type="match status" value="1"/>
</dbReference>
<feature type="signal peptide" evidence="2">
    <location>
        <begin position="1"/>
        <end position="30"/>
    </location>
</feature>
<dbReference type="OrthoDB" id="215676at2"/>
<dbReference type="InterPro" id="IPR011050">
    <property type="entry name" value="Pectin_lyase_fold/virulence"/>
</dbReference>
<protein>
    <submittedName>
        <fullName evidence="3">Autotransporter-associated beta strand repeat protein</fullName>
    </submittedName>
</protein>
<dbReference type="InterPro" id="IPR051551">
    <property type="entry name" value="Autotransporter_adhesion"/>
</dbReference>
<organism evidence="3 4">
    <name type="scientific">Bythopirellula goksoeyrii</name>
    <dbReference type="NCBI Taxonomy" id="1400387"/>
    <lineage>
        <taxon>Bacteria</taxon>
        <taxon>Pseudomonadati</taxon>
        <taxon>Planctomycetota</taxon>
        <taxon>Planctomycetia</taxon>
        <taxon>Pirellulales</taxon>
        <taxon>Lacipirellulaceae</taxon>
        <taxon>Bythopirellula</taxon>
    </lineage>
</organism>
<accession>A0A5B9QHP4</accession>
<name>A0A5B9QHP4_9BACT</name>
<sequence length="2689" mass="266750" precursor="true">MTCYLNSLRRLPVVLFILLVCCLVAVPTRATTFTWTGTGTNGNWADPFQWSGFSSPPTNGSNTDIVMQGSDTSPDIQDIFNNNLDYDIDSITLSSSYTGASAMILTGGELTVDNEIVNNDPQEFEFNSVIHMGDQFLGIRPNNGTIDFDSAVEVNFTGSTIAATGGGDVFFDGGISRAFILNDTSLTIFDGTFVRIGGSSSPIGTVNIFDGTLQINSSSNLPTTADVSVSSGSLFDLNNFSESIDRLTGSGSVDLGTATLTTGDTANFSFFGTIFGTGGITKDQSGIMTIEGSNTYSGATSITGGTLRLNGSGQLSSSTDVSVSSGATFDLNGISNQVDSISGAGTILLGGAVLTVDETAGTRNFTGNILESGEMQKNGAGTLSLGGNNTFTLLDINAGTLQVSSAGNLGSGNIELGSGTLQATASFTNARPILINSSTAVINVDTSDTLTQSGVISGSSNFTKLGNGTLSLNASNSHTGDININDGILAISSSNRINDASDITLLAGATFDLNGFSETVDTLSGTGGTVATDGGIITVDENSVSTYTYNGAITGSGGRLTKSGTHTMVLGGSNTYTGVTTINGGTLRLGSANRISNSSDLVVNGSGTFDLNNFTEAVDSITGSGLITLGSGTLTVVENSASTRTFSGSITGTGSLAKNGSHTLVLTGNNTFSGELSLSGGTLSVGASNNLGNTGANIVFFGGTLQTTGSFDNVREVFIGPFNSATFEVDTSTTLTQSDFITGDSTTTLNKTGGGTFVLSSASSGFGGLINITGGTFQFGSGDTVANSTDVTVAGGATFSLTQTEGIDALNGVGNVTIASGQLLEVGLDNSSSSFSGIISGANGQFSKAGNGVLTLSGSNTYTGSTSINGGTIMLSGAGRLADATDVNVTSGATFDLNNVSDAIDALTGAGAVTLGAGSSNTLTIGSNNGSGTFSGNISETGALTKVGSGTQTLSGNNTYSGTTSFDGGVLRTASTANLGSGNISFGGGTWEVTGSFTNSRQILFDIGVSGTINVDPGVTLTQSGTVFGGLSTLNKTDSGTLLLTASASPQNMNVNGGLLQFSGSGSLATGTNVTVDSGATWNLNGLDDSVATIAGAGSIQLNGFAELTVGANSPDTTFSGVISGNGLFIKDGNHRLTLSGTNTYSAGTRIDGGTLAISSDANLGNLGSPLIINNGILETANTVAINRNVYLFADEGTIATEGGLNLTTIAGLVEGDGTLIKSGNAGLGALVLTNNNTYTGGTIVETGTLTVSSNLNLGANAGGVTLMNGSVLNSTGTFTNLHSVTLDGGGGITVAGSQTLTQAIGIGGTGTLTKSGTGTLLLTAPATHAGNTIINAGTLQFGSGELPDAFDVTVDGAGDVWDLNGVSDAIDGLFGGGTVLLGGGTLTVGSNDGDGDFSGSIQETGSFVKIGPGTQILSGANTYVGSTQVLEGKLEITNDASLGDPSSTLLLSDGTLRTNTTFSTGRTTTIVSGSFETAPGTTLTFTSPIAGAGPLFKRETGTLELTQSNTYSGATNIFAGTLQLSGAGQLADTTDVLLAAQGTFDLTDLVDTIDSLSGSGSVALGNGTLTIGADNGAGNFSGIISGTGIGGEIVKEGAGTQVFSGANTYAGGTEINDGTLEISQDANLGELGGQVTFDGGTLHTTANIPNMVREMTVNSGDGTIEVDAATTLGIGGNIAGVGELTKTGDGTLTLSGISSYDGTNLLGGVLSVGFNFNLGTASGQLTIDGATLHTSNNFTTSRVTTIGPSGATFDVDEVLPGADHTHNGTIQGNAGANPFVKTGLGEMRLGSANTFIAPIHINQGKLSVNASNQLGSSSNAIAFGGGTWFVDGTFSNSRVVQLNQNGGTIEVAGGFSLTQNGVIEDGVNGPAGSLNKTGSGNLLLGTANTYSSGTNIQSGLLRLNSGGRLPDTTDVDVAASATWDLNNVSDAIDGLSGSGDVTLGSGELTVGSDDGGGTFSGTISETGSLVKVGIGTQFLRLNEVGEDTFPNTYTGGTQINGGTLDIEEDDNLGDPGGPLSFDGGTLQVAGNNGVSTSRLVTLNAGGGTVNTVGDNSLVTFSGVIDGAGFLRKNGQGTLTLAADNTYTGDTIVNSGILRLDGAGRIPDASYVTVEASGSMGEGLDLNDISDTIGGLEGSGDIHLGTATLTVGAAGGDFDGTIDGTGGVAKIGAGNLILAGVNTYMGGTAINGGSIEIGFNANLGNAAGPLSFDGGTLTTLGNFSTARATTMNAGGGTFNVPGSNTFTHNANIAGVGGLGKAGTGTLVLNAVSSYGGPTSVTGGTLQLGGSERLPNSTSLSVSAPGVFDLNNFNETIDGLSGNGSVDLTNAQLTVGISGGGGSFSGVVSGTGDLQKEGAGTQTLAGGTHTFSGATVVNGGELILNGGGSIDQTTLSVGFNNGSDGTTTVTDSGTMWDVSGNLTVGAQGIGRLNINNSANMTVGGQVLIGAGIGTGTLLVDGGTLDNSAGTGILVQDGTLGGSGDVLGNIINQDTVSPGTSAGILDLTGTYVQEITGLFSAEIGGTGAGQFDVLNVSSTASLAGNLELGILGFQPAPSDTFSILTAGTLVGEFGNVADGARLNITSGGTGSFQVDYNATSVILSDFQGTAVTTGDFDFDGDVDGRDFLVWQRGGSPNGINSGDLALWQAEYGNTLPLTATNTTVPEPTGLFCAIALVVALVASPAARLRQL</sequence>
<proteinExistence type="predicted"/>
<reference evidence="3 4" key="1">
    <citation type="submission" date="2019-08" db="EMBL/GenBank/DDBJ databases">
        <title>Deep-cultivation of Planctomycetes and their phenomic and genomic characterization uncovers novel biology.</title>
        <authorList>
            <person name="Wiegand S."/>
            <person name="Jogler M."/>
            <person name="Boedeker C."/>
            <person name="Pinto D."/>
            <person name="Vollmers J."/>
            <person name="Rivas-Marin E."/>
            <person name="Kohn T."/>
            <person name="Peeters S.H."/>
            <person name="Heuer A."/>
            <person name="Rast P."/>
            <person name="Oberbeckmann S."/>
            <person name="Bunk B."/>
            <person name="Jeske O."/>
            <person name="Meyerdierks A."/>
            <person name="Storesund J.E."/>
            <person name="Kallscheuer N."/>
            <person name="Luecker S."/>
            <person name="Lage O.M."/>
            <person name="Pohl T."/>
            <person name="Merkel B.J."/>
            <person name="Hornburger P."/>
            <person name="Mueller R.-W."/>
            <person name="Bruemmer F."/>
            <person name="Labrenz M."/>
            <person name="Spormann A.M."/>
            <person name="Op den Camp H."/>
            <person name="Overmann J."/>
            <person name="Amann R."/>
            <person name="Jetten M.S.M."/>
            <person name="Mascher T."/>
            <person name="Medema M.H."/>
            <person name="Devos D.P."/>
            <person name="Kaster A.-K."/>
            <person name="Ovreas L."/>
            <person name="Rohde M."/>
            <person name="Galperin M.Y."/>
            <person name="Jogler C."/>
        </authorList>
    </citation>
    <scope>NUCLEOTIDE SEQUENCE [LARGE SCALE GENOMIC DNA]</scope>
    <source>
        <strain evidence="3 4">Pr1d</strain>
    </source>
</reference>
<dbReference type="KEGG" id="bgok:Pr1d_09070"/>
<dbReference type="InterPro" id="IPR013425">
    <property type="entry name" value="Autotrns_rpt"/>
</dbReference>
<dbReference type="PANTHER" id="PTHR35037">
    <property type="entry name" value="C-TERMINAL REGION OF AIDA-LIKE PROTEIN"/>
    <property type="match status" value="1"/>
</dbReference>
<dbReference type="InterPro" id="IPR012332">
    <property type="entry name" value="Autotransporter_pectin_lyase_C"/>
</dbReference>